<dbReference type="EMBL" id="JAMSHJ010000002">
    <property type="protein sequence ID" value="KAI5439493.1"/>
    <property type="molecule type" value="Genomic_DNA"/>
</dbReference>
<organism evidence="3 4">
    <name type="scientific">Pisum sativum</name>
    <name type="common">Garden pea</name>
    <name type="synonym">Lathyrus oleraceus</name>
    <dbReference type="NCBI Taxonomy" id="3888"/>
    <lineage>
        <taxon>Eukaryota</taxon>
        <taxon>Viridiplantae</taxon>
        <taxon>Streptophyta</taxon>
        <taxon>Embryophyta</taxon>
        <taxon>Tracheophyta</taxon>
        <taxon>Spermatophyta</taxon>
        <taxon>Magnoliopsida</taxon>
        <taxon>eudicotyledons</taxon>
        <taxon>Gunneridae</taxon>
        <taxon>Pentapetalae</taxon>
        <taxon>rosids</taxon>
        <taxon>fabids</taxon>
        <taxon>Fabales</taxon>
        <taxon>Fabaceae</taxon>
        <taxon>Papilionoideae</taxon>
        <taxon>50 kb inversion clade</taxon>
        <taxon>NPAAA clade</taxon>
        <taxon>Hologalegina</taxon>
        <taxon>IRL clade</taxon>
        <taxon>Fabeae</taxon>
        <taxon>Lathyrus</taxon>
    </lineage>
</organism>
<dbReference type="Pfam" id="PF22936">
    <property type="entry name" value="Pol_BBD"/>
    <property type="match status" value="1"/>
</dbReference>
<proteinExistence type="predicted"/>
<protein>
    <recommendedName>
        <fullName evidence="2">Retrovirus-related Pol polyprotein from transposon TNT 1-94-like beta-barrel domain-containing protein</fullName>
    </recommendedName>
</protein>
<reference evidence="3 4" key="1">
    <citation type="journal article" date="2022" name="Nat. Genet.">
        <title>Improved pea reference genome and pan-genome highlight genomic features and evolutionary characteristics.</title>
        <authorList>
            <person name="Yang T."/>
            <person name="Liu R."/>
            <person name="Luo Y."/>
            <person name="Hu S."/>
            <person name="Wang D."/>
            <person name="Wang C."/>
            <person name="Pandey M.K."/>
            <person name="Ge S."/>
            <person name="Xu Q."/>
            <person name="Li N."/>
            <person name="Li G."/>
            <person name="Huang Y."/>
            <person name="Saxena R.K."/>
            <person name="Ji Y."/>
            <person name="Li M."/>
            <person name="Yan X."/>
            <person name="He Y."/>
            <person name="Liu Y."/>
            <person name="Wang X."/>
            <person name="Xiang C."/>
            <person name="Varshney R.K."/>
            <person name="Ding H."/>
            <person name="Gao S."/>
            <person name="Zong X."/>
        </authorList>
    </citation>
    <scope>NUCLEOTIDE SEQUENCE [LARGE SCALE GENOMIC DNA]</scope>
    <source>
        <strain evidence="3 4">cv. Zhongwan 6</strain>
    </source>
</reference>
<feature type="compositionally biased region" description="Basic and acidic residues" evidence="1">
    <location>
        <begin position="146"/>
        <end position="159"/>
    </location>
</feature>
<evidence type="ECO:0000259" key="2">
    <source>
        <dbReference type="Pfam" id="PF22936"/>
    </source>
</evidence>
<keyword evidence="4" id="KW-1185">Reference proteome</keyword>
<accession>A0A9D5BA44</accession>
<dbReference type="InterPro" id="IPR054722">
    <property type="entry name" value="PolX-like_BBD"/>
</dbReference>
<dbReference type="AlphaFoldDB" id="A0A9D5BA44"/>
<evidence type="ECO:0000256" key="1">
    <source>
        <dbReference type="SAM" id="MobiDB-lite"/>
    </source>
</evidence>
<dbReference type="Proteomes" id="UP001058974">
    <property type="component" value="Chromosome 2"/>
</dbReference>
<dbReference type="Gramene" id="Psat02G0504200-T1">
    <property type="protein sequence ID" value="KAI5439493.1"/>
    <property type="gene ID" value="KIW84_025042"/>
</dbReference>
<feature type="region of interest" description="Disordered" evidence="1">
    <location>
        <begin position="146"/>
        <end position="216"/>
    </location>
</feature>
<feature type="compositionally biased region" description="Low complexity" evidence="1">
    <location>
        <begin position="163"/>
        <end position="203"/>
    </location>
</feature>
<name>A0A9D5BA44_PEA</name>
<evidence type="ECO:0000313" key="4">
    <source>
        <dbReference type="Proteomes" id="UP001058974"/>
    </source>
</evidence>
<evidence type="ECO:0000313" key="3">
    <source>
        <dbReference type="EMBL" id="KAI5439493.1"/>
    </source>
</evidence>
<gene>
    <name evidence="3" type="ORF">KIW84_025042</name>
</gene>
<feature type="domain" description="Retrovirus-related Pol polyprotein from transposon TNT 1-94-like beta-barrel" evidence="2">
    <location>
        <begin position="1"/>
        <end position="69"/>
    </location>
</feature>
<comment type="caution">
    <text evidence="3">The sequence shown here is derived from an EMBL/GenBank/DDBJ whole genome shotgun (WGS) entry which is preliminary data.</text>
</comment>
<sequence>MTRCKDWFFNLEEGFNRSVKLGNDTRMSVVGKGNVKVQVNGATQVIPEVYYVPELKNNLLSLGQLQERGLAILIPKHDVLEDRRGDREGDEFVASPFWAFKPRSSKTTCTKEDGYWAANAEVHEGDMCVKSWYWNQTDVKEKILDSGEEEQNTKAREGDMACPPSTVYSSPSGSSSFSASGGDSTSSSPVSPIPSPILSSPSRSIEREVVAGPRARRTSSYLADYVTGEGEDEEESLLVMLLMMMTENDPLKFEEAVKDKV</sequence>